<dbReference type="InterPro" id="IPR003959">
    <property type="entry name" value="ATPase_AAA_core"/>
</dbReference>
<dbReference type="Gene3D" id="3.40.50.300">
    <property type="entry name" value="P-loop containing nucleotide triphosphate hydrolases"/>
    <property type="match status" value="2"/>
</dbReference>
<proteinExistence type="predicted"/>
<dbReference type="Proteomes" id="UP000029868">
    <property type="component" value="Unassembled WGS sequence"/>
</dbReference>
<dbReference type="PATRIC" id="fig|28229.3.peg.2214"/>
<feature type="domain" description="ATPase AAA-type core" evidence="2">
    <location>
        <begin position="223"/>
        <end position="385"/>
    </location>
</feature>
<dbReference type="Pfam" id="PF13304">
    <property type="entry name" value="AAA_21"/>
    <property type="match status" value="1"/>
</dbReference>
<reference evidence="3 4" key="1">
    <citation type="submission" date="2014-08" db="EMBL/GenBank/DDBJ databases">
        <title>Genomic and Phenotypic Diversity of Colwellia psychrerythraea strains from Disparate Marine Basins.</title>
        <authorList>
            <person name="Techtmann S.M."/>
            <person name="Stelling S.C."/>
            <person name="Utturkar S.M."/>
            <person name="Alshibli N."/>
            <person name="Harris A."/>
            <person name="Brown S.D."/>
            <person name="Hazen T.C."/>
        </authorList>
    </citation>
    <scope>NUCLEOTIDE SEQUENCE [LARGE SCALE GENOMIC DNA]</scope>
    <source>
        <strain evidence="3 4">GAB14E</strain>
    </source>
</reference>
<dbReference type="PANTHER" id="PTHR43581:SF2">
    <property type="entry name" value="EXCINUCLEASE ATPASE SUBUNIT"/>
    <property type="match status" value="1"/>
</dbReference>
<evidence type="ECO:0000259" key="1">
    <source>
        <dbReference type="Pfam" id="PF13175"/>
    </source>
</evidence>
<dbReference type="GO" id="GO:0016887">
    <property type="term" value="F:ATP hydrolysis activity"/>
    <property type="evidence" value="ECO:0007669"/>
    <property type="project" value="InterPro"/>
</dbReference>
<sequence>MKLKELTLPNYKGFVNFTTTFDQGSAITTIIGQNGVGKSNLIEVIVAIFRSLDLGEQTDFSYVLLYECRGHDVQVRHDVKNKSQNLVNINGVKKSFPFLKSNANEYLPLNVFTYYSGTNWRVEELFVKHQTQFYKRLTEGDDSLLRRFFYCRDVHSFFVLLAFLVDDDPACKALLKKLDIKGIDSVLFCLKKPYWFKNKPSEIMQAEGDARFWYSRGIVKDFLSNLWKHSIAPIDNKERKTIDFRGRSENQERLYMFLSDETALRNLAEEYSDTTSFFKNIESTYIADILENVEVTVELENGQELTFDQLSEGERQLLTVLGLMKFTRDDESLFLLDEPDTHLNPRWKLDYFAQIEKILNHKIEGTNKTAWDSSQVILTTHDPLMLTSLYASQIRVLTESSIDGKKSDEPDEDPIHMGVEAIIQSGLYGIRTSLDKELQLKIDLRNRLLSMQKEDSAPSEELISINNELDAIGLSQVHPNPYFSNFAKALSRNPLFRKPEFTADEYEEIQRLSEEMLNEILECETVDLDKQNSDGKIT</sequence>
<comment type="caution">
    <text evidence="3">The sequence shown here is derived from an EMBL/GenBank/DDBJ whole genome shotgun (WGS) entry which is preliminary data.</text>
</comment>
<organism evidence="3 4">
    <name type="scientific">Colwellia psychrerythraea</name>
    <name type="common">Vibrio psychroerythus</name>
    <dbReference type="NCBI Taxonomy" id="28229"/>
    <lineage>
        <taxon>Bacteria</taxon>
        <taxon>Pseudomonadati</taxon>
        <taxon>Pseudomonadota</taxon>
        <taxon>Gammaproteobacteria</taxon>
        <taxon>Alteromonadales</taxon>
        <taxon>Colwelliaceae</taxon>
        <taxon>Colwellia</taxon>
    </lineage>
</organism>
<name>A0A099KVE4_COLPS</name>
<dbReference type="InterPro" id="IPR041685">
    <property type="entry name" value="AAA_GajA/Old/RecF-like"/>
</dbReference>
<accession>A0A099KVE4</accession>
<evidence type="ECO:0000259" key="2">
    <source>
        <dbReference type="Pfam" id="PF13304"/>
    </source>
</evidence>
<gene>
    <name evidence="3" type="ORF">GAB14E_0422</name>
</gene>
<protein>
    <submittedName>
        <fullName evidence="3">Uncharacterized protein</fullName>
    </submittedName>
</protein>
<feature type="domain" description="Endonuclease GajA/Old nuclease/RecF-like AAA" evidence="1">
    <location>
        <begin position="1"/>
        <end position="77"/>
    </location>
</feature>
<dbReference type="SUPFAM" id="SSF52540">
    <property type="entry name" value="P-loop containing nucleoside triphosphate hydrolases"/>
    <property type="match status" value="1"/>
</dbReference>
<evidence type="ECO:0000313" key="3">
    <source>
        <dbReference type="EMBL" id="KGJ93608.1"/>
    </source>
</evidence>
<dbReference type="OrthoDB" id="9815944at2"/>
<dbReference type="AlphaFoldDB" id="A0A099KVE4"/>
<dbReference type="InterPro" id="IPR051396">
    <property type="entry name" value="Bact_Antivir_Def_Nuclease"/>
</dbReference>
<dbReference type="Pfam" id="PF13175">
    <property type="entry name" value="AAA_15"/>
    <property type="match status" value="1"/>
</dbReference>
<dbReference type="EMBL" id="JQEC01000022">
    <property type="protein sequence ID" value="KGJ93608.1"/>
    <property type="molecule type" value="Genomic_DNA"/>
</dbReference>
<evidence type="ECO:0000313" key="4">
    <source>
        <dbReference type="Proteomes" id="UP000029868"/>
    </source>
</evidence>
<dbReference type="InterPro" id="IPR027417">
    <property type="entry name" value="P-loop_NTPase"/>
</dbReference>
<dbReference type="RefSeq" id="WP_052093668.1">
    <property type="nucleotide sequence ID" value="NZ_JQEC01000022.1"/>
</dbReference>
<dbReference type="GO" id="GO:0005524">
    <property type="term" value="F:ATP binding"/>
    <property type="evidence" value="ECO:0007669"/>
    <property type="project" value="InterPro"/>
</dbReference>
<dbReference type="PANTHER" id="PTHR43581">
    <property type="entry name" value="ATP/GTP PHOSPHATASE"/>
    <property type="match status" value="1"/>
</dbReference>